<accession>A0A1V9X791</accession>
<protein>
    <submittedName>
        <fullName evidence="1">Uncharacterized protein</fullName>
    </submittedName>
</protein>
<dbReference type="AlphaFoldDB" id="A0A1V9X791"/>
<gene>
    <name evidence="1" type="ORF">BIW11_12370</name>
</gene>
<organism evidence="1 2">
    <name type="scientific">Tropilaelaps mercedesae</name>
    <dbReference type="NCBI Taxonomy" id="418985"/>
    <lineage>
        <taxon>Eukaryota</taxon>
        <taxon>Metazoa</taxon>
        <taxon>Ecdysozoa</taxon>
        <taxon>Arthropoda</taxon>
        <taxon>Chelicerata</taxon>
        <taxon>Arachnida</taxon>
        <taxon>Acari</taxon>
        <taxon>Parasitiformes</taxon>
        <taxon>Mesostigmata</taxon>
        <taxon>Gamasina</taxon>
        <taxon>Dermanyssoidea</taxon>
        <taxon>Laelapidae</taxon>
        <taxon>Tropilaelaps</taxon>
    </lineage>
</organism>
<evidence type="ECO:0000313" key="2">
    <source>
        <dbReference type="Proteomes" id="UP000192247"/>
    </source>
</evidence>
<dbReference type="Proteomes" id="UP000192247">
    <property type="component" value="Unassembled WGS sequence"/>
</dbReference>
<keyword evidence="2" id="KW-1185">Reference proteome</keyword>
<dbReference type="InParanoid" id="A0A1V9X791"/>
<dbReference type="EMBL" id="MNPL01021684">
    <property type="protein sequence ID" value="OQR69266.1"/>
    <property type="molecule type" value="Genomic_DNA"/>
</dbReference>
<name>A0A1V9X791_9ACAR</name>
<sequence>MKQCYNKGQFIDPPTSTLADAEGGWNGATLNGARCSSTSVVLVNENRTCPEWDWPEPNWSYYSERSS</sequence>
<proteinExistence type="predicted"/>
<evidence type="ECO:0000313" key="1">
    <source>
        <dbReference type="EMBL" id="OQR69266.1"/>
    </source>
</evidence>
<comment type="caution">
    <text evidence="1">The sequence shown here is derived from an EMBL/GenBank/DDBJ whole genome shotgun (WGS) entry which is preliminary data.</text>
</comment>
<reference evidence="1 2" key="1">
    <citation type="journal article" date="2017" name="Gigascience">
        <title>Draft genome of the honey bee ectoparasitic mite, Tropilaelaps mercedesae, is shaped by the parasitic life history.</title>
        <authorList>
            <person name="Dong X."/>
            <person name="Armstrong S.D."/>
            <person name="Xia D."/>
            <person name="Makepeace B.L."/>
            <person name="Darby A.C."/>
            <person name="Kadowaki T."/>
        </authorList>
    </citation>
    <scope>NUCLEOTIDE SEQUENCE [LARGE SCALE GENOMIC DNA]</scope>
    <source>
        <strain evidence="1">Wuxi-XJTLU</strain>
    </source>
</reference>